<feature type="region of interest" description="Disordered" evidence="13">
    <location>
        <begin position="1"/>
        <end position="23"/>
    </location>
</feature>
<dbReference type="OrthoDB" id="504868at2759"/>
<evidence type="ECO:0000313" key="15">
    <source>
        <dbReference type="EMBL" id="CAD6336200.1"/>
    </source>
</evidence>
<dbReference type="InterPro" id="IPR036052">
    <property type="entry name" value="TrpB-like_PALP_sf"/>
</dbReference>
<comment type="subunit">
    <text evidence="5">Tetramer of two alpha and two beta chains.</text>
</comment>
<sequence>MAAAAAASASTLRPAVSQAAGPEQRASLLCTPKHRHRVAASASRRSLRFTARASSNPGAKVSIPKQWYNLIADLPVKPPPPLHPQTHQPLNPSDLSPLFPDELIRQEVTDERFVDIPEEVIDVYKLWRPTPLIRARRLEKLLGTPAKIYYKYEGTSPAGSHKPNTAVPQAWYNAAAGVKNVVTETGAGQWGSALSFASSLFGLNCEVHPSPSTATEAGKKILEADPSSPGSLGIAISEAVEVAATNADTKYCLGSVLNHVLLHQTVIGEECLEQMAALGETPDVVIGCTGGGSNFGGLAFPFLREKLRGNMSPAFRAVEPAACPTLTKGVYAYDFGDTAGLTPLMKMHTLGHGFIPDPIHAGGLRYHGMAPLISHVYELGFMDAIAIQQTECFQAALQFARTEGIIPAPEPAHAIAAAIREALECKRTGEEKVILMAMCGHGHFDLAAYEKYLRGDMVDLSHPAEKLRPPSPPCPKSDGIGGTAHMQLEWSK</sequence>
<dbReference type="Gene3D" id="3.40.50.1100">
    <property type="match status" value="2"/>
</dbReference>
<dbReference type="PANTHER" id="PTHR48077:SF6">
    <property type="entry name" value="TRYPTOPHAN SYNTHASE"/>
    <property type="match status" value="1"/>
</dbReference>
<keyword evidence="11" id="KW-0456">Lyase</keyword>
<dbReference type="EMBL" id="CAJGYO010000018">
    <property type="protein sequence ID" value="CAD6336200.1"/>
    <property type="molecule type" value="Genomic_DNA"/>
</dbReference>
<dbReference type="InterPro" id="IPR001926">
    <property type="entry name" value="TrpB-like_PALP"/>
</dbReference>
<evidence type="ECO:0000256" key="9">
    <source>
        <dbReference type="ARBA" id="ARBA00022898"/>
    </source>
</evidence>
<reference evidence="15" key="1">
    <citation type="submission" date="2020-10" db="EMBL/GenBank/DDBJ databases">
        <authorList>
            <person name="Han B."/>
            <person name="Lu T."/>
            <person name="Zhao Q."/>
            <person name="Huang X."/>
            <person name="Zhao Y."/>
        </authorList>
    </citation>
    <scope>NUCLEOTIDE SEQUENCE</scope>
</reference>
<evidence type="ECO:0000256" key="6">
    <source>
        <dbReference type="ARBA" id="ARBA00012043"/>
    </source>
</evidence>
<dbReference type="PANTHER" id="PTHR48077">
    <property type="entry name" value="TRYPTOPHAN SYNTHASE-RELATED"/>
    <property type="match status" value="1"/>
</dbReference>
<dbReference type="GO" id="GO:0030170">
    <property type="term" value="F:pyridoxal phosphate binding"/>
    <property type="evidence" value="ECO:0007669"/>
    <property type="project" value="InterPro"/>
</dbReference>
<evidence type="ECO:0000256" key="11">
    <source>
        <dbReference type="ARBA" id="ARBA00023239"/>
    </source>
</evidence>
<comment type="function">
    <text evidence="2">The beta subunit is responsible for the synthesis of L-tryptophan from indole and L-serine.</text>
</comment>
<dbReference type="NCBIfam" id="NF009057">
    <property type="entry name" value="PRK12391.1"/>
    <property type="match status" value="1"/>
</dbReference>
<dbReference type="GO" id="GO:0004834">
    <property type="term" value="F:tryptophan synthase activity"/>
    <property type="evidence" value="ECO:0007669"/>
    <property type="project" value="UniProtKB-EC"/>
</dbReference>
<protein>
    <recommendedName>
        <fullName evidence="6">tryptophan synthase</fullName>
        <ecNumber evidence="6">4.2.1.20</ecNumber>
    </recommendedName>
</protein>
<dbReference type="EC" id="4.2.1.20" evidence="6"/>
<proteinExistence type="inferred from homology"/>
<evidence type="ECO:0000256" key="3">
    <source>
        <dbReference type="ARBA" id="ARBA00004733"/>
    </source>
</evidence>
<keyword evidence="10" id="KW-0057">Aromatic amino acid biosynthesis</keyword>
<dbReference type="SUPFAM" id="SSF53686">
    <property type="entry name" value="Tryptophan synthase beta subunit-like PLP-dependent enzymes"/>
    <property type="match status" value="1"/>
</dbReference>
<evidence type="ECO:0000256" key="5">
    <source>
        <dbReference type="ARBA" id="ARBA00011270"/>
    </source>
</evidence>
<dbReference type="Proteomes" id="UP000604825">
    <property type="component" value="Unassembled WGS sequence"/>
</dbReference>
<comment type="catalytic activity">
    <reaction evidence="12">
        <text>(1S,2R)-1-C-(indol-3-yl)glycerol 3-phosphate + L-serine = D-glyceraldehyde 3-phosphate + L-tryptophan + H2O</text>
        <dbReference type="Rhea" id="RHEA:10532"/>
        <dbReference type="ChEBI" id="CHEBI:15377"/>
        <dbReference type="ChEBI" id="CHEBI:33384"/>
        <dbReference type="ChEBI" id="CHEBI:57912"/>
        <dbReference type="ChEBI" id="CHEBI:58866"/>
        <dbReference type="ChEBI" id="CHEBI:59776"/>
        <dbReference type="EC" id="4.2.1.20"/>
    </reaction>
</comment>
<comment type="cofactor">
    <cofactor evidence="1">
        <name>pyridoxal 5'-phosphate</name>
        <dbReference type="ChEBI" id="CHEBI:597326"/>
    </cofactor>
</comment>
<keyword evidence="8" id="KW-0822">Tryptophan biosynthesis</keyword>
<evidence type="ECO:0000256" key="1">
    <source>
        <dbReference type="ARBA" id="ARBA00001933"/>
    </source>
</evidence>
<accession>A0A811S437</accession>
<name>A0A811S437_9POAL</name>
<feature type="compositionally biased region" description="Low complexity" evidence="13">
    <location>
        <begin position="1"/>
        <end position="10"/>
    </location>
</feature>
<dbReference type="InterPro" id="IPR023026">
    <property type="entry name" value="Trp_synth_beta/beta-like"/>
</dbReference>
<comment type="pathway">
    <text evidence="3">Amino-acid biosynthesis; L-tryptophan biosynthesis; L-tryptophan from chorismate: step 5/5.</text>
</comment>
<dbReference type="AlphaFoldDB" id="A0A811S437"/>
<comment type="similarity">
    <text evidence="4">Belongs to the TrpB family.</text>
</comment>
<feature type="domain" description="Tryptophan synthase beta chain-like PALP" evidence="14">
    <location>
        <begin position="126"/>
        <end position="440"/>
    </location>
</feature>
<gene>
    <name evidence="15" type="ORF">NCGR_LOCUS60298</name>
</gene>
<evidence type="ECO:0000256" key="7">
    <source>
        <dbReference type="ARBA" id="ARBA00022605"/>
    </source>
</evidence>
<comment type="caution">
    <text evidence="15">The sequence shown here is derived from an EMBL/GenBank/DDBJ whole genome shotgun (WGS) entry which is preliminary data.</text>
</comment>
<dbReference type="InterPro" id="IPR006316">
    <property type="entry name" value="Trp_synth_b-like"/>
</dbReference>
<dbReference type="Pfam" id="PF00291">
    <property type="entry name" value="PALP"/>
    <property type="match status" value="1"/>
</dbReference>
<evidence type="ECO:0000313" key="16">
    <source>
        <dbReference type="Proteomes" id="UP000604825"/>
    </source>
</evidence>
<feature type="region of interest" description="Disordered" evidence="13">
    <location>
        <begin position="463"/>
        <end position="482"/>
    </location>
</feature>
<evidence type="ECO:0000256" key="4">
    <source>
        <dbReference type="ARBA" id="ARBA00009982"/>
    </source>
</evidence>
<evidence type="ECO:0000256" key="2">
    <source>
        <dbReference type="ARBA" id="ARBA00002786"/>
    </source>
</evidence>
<dbReference type="PIRSF" id="PIRSF500824">
    <property type="entry name" value="TrpB_prok"/>
    <property type="match status" value="1"/>
</dbReference>
<evidence type="ECO:0000259" key="14">
    <source>
        <dbReference type="Pfam" id="PF00291"/>
    </source>
</evidence>
<keyword evidence="16" id="KW-1185">Reference proteome</keyword>
<dbReference type="PIRSF" id="PIRSF001413">
    <property type="entry name" value="Trp_syn_beta"/>
    <property type="match status" value="1"/>
</dbReference>
<evidence type="ECO:0000256" key="8">
    <source>
        <dbReference type="ARBA" id="ARBA00022822"/>
    </source>
</evidence>
<keyword evidence="9" id="KW-0663">Pyridoxal phosphate</keyword>
<dbReference type="GO" id="GO:0005737">
    <property type="term" value="C:cytoplasm"/>
    <property type="evidence" value="ECO:0007669"/>
    <property type="project" value="TreeGrafter"/>
</dbReference>
<organism evidence="15 16">
    <name type="scientific">Miscanthus lutarioriparius</name>
    <dbReference type="NCBI Taxonomy" id="422564"/>
    <lineage>
        <taxon>Eukaryota</taxon>
        <taxon>Viridiplantae</taxon>
        <taxon>Streptophyta</taxon>
        <taxon>Embryophyta</taxon>
        <taxon>Tracheophyta</taxon>
        <taxon>Spermatophyta</taxon>
        <taxon>Magnoliopsida</taxon>
        <taxon>Liliopsida</taxon>
        <taxon>Poales</taxon>
        <taxon>Poaceae</taxon>
        <taxon>PACMAD clade</taxon>
        <taxon>Panicoideae</taxon>
        <taxon>Andropogonodae</taxon>
        <taxon>Andropogoneae</taxon>
        <taxon>Saccharinae</taxon>
        <taxon>Miscanthus</taxon>
    </lineage>
</organism>
<evidence type="ECO:0000256" key="13">
    <source>
        <dbReference type="SAM" id="MobiDB-lite"/>
    </source>
</evidence>
<evidence type="ECO:0000256" key="10">
    <source>
        <dbReference type="ARBA" id="ARBA00023141"/>
    </source>
</evidence>
<dbReference type="GO" id="GO:0052684">
    <property type="term" value="F:L-serine hydro-lyase (adding indole, L-tryptophan-forming) activity"/>
    <property type="evidence" value="ECO:0007669"/>
    <property type="project" value="TreeGrafter"/>
</dbReference>
<keyword evidence="7" id="KW-0028">Amino-acid biosynthesis</keyword>
<evidence type="ECO:0000256" key="12">
    <source>
        <dbReference type="ARBA" id="ARBA00049047"/>
    </source>
</evidence>